<dbReference type="RefSeq" id="WP_071163550.1">
    <property type="nucleotide sequence ID" value="NZ_CP017812.1"/>
</dbReference>
<organism evidence="2 3">
    <name type="scientific">Boudabousia tangfeifanii</name>
    <dbReference type="NCBI Taxonomy" id="1912795"/>
    <lineage>
        <taxon>Bacteria</taxon>
        <taxon>Bacillati</taxon>
        <taxon>Actinomycetota</taxon>
        <taxon>Actinomycetes</taxon>
        <taxon>Actinomycetales</taxon>
        <taxon>Actinomycetaceae</taxon>
        <taxon>Boudabousia</taxon>
    </lineage>
</organism>
<keyword evidence="1" id="KW-0812">Transmembrane</keyword>
<dbReference type="Proteomes" id="UP000176288">
    <property type="component" value="Chromosome"/>
</dbReference>
<sequence length="102" mass="11485">MWRLASVVVLFVAWISQLGALLWVAPSDLFYLSAGTAFLFTVGAVGLNEQPRALRWFFFDALVVALFIAGRFDAIIARLFAAILVTVLLFMVARQWYQARLD</sequence>
<reference evidence="2 3" key="1">
    <citation type="submission" date="2016-10" db="EMBL/GenBank/DDBJ databases">
        <title>Actinomyces aegypiusis sp. nov., isolated from the Aegypius monachus in Qinghai Tibet Plateau China.</title>
        <authorList>
            <person name="Wang Y."/>
        </authorList>
    </citation>
    <scope>NUCLEOTIDE SEQUENCE [LARGE SCALE GENOMIC DNA]</scope>
    <source>
        <strain evidence="2 3">VUL4_3</strain>
    </source>
</reference>
<dbReference type="STRING" id="1912795.BK816_01220"/>
<keyword evidence="3" id="KW-1185">Reference proteome</keyword>
<keyword evidence="1" id="KW-1133">Transmembrane helix</keyword>
<proteinExistence type="predicted"/>
<evidence type="ECO:0000256" key="1">
    <source>
        <dbReference type="SAM" id="Phobius"/>
    </source>
</evidence>
<gene>
    <name evidence="2" type="ORF">BK816_01220</name>
</gene>
<keyword evidence="1" id="KW-0472">Membrane</keyword>
<feature type="transmembrane region" description="Helical" evidence="1">
    <location>
        <begin position="75"/>
        <end position="93"/>
    </location>
</feature>
<dbReference type="AlphaFoldDB" id="A0A1D9MIH4"/>
<feature type="transmembrane region" description="Helical" evidence="1">
    <location>
        <begin position="29"/>
        <end position="46"/>
    </location>
</feature>
<name>A0A1D9MIH4_9ACTO</name>
<evidence type="ECO:0000313" key="2">
    <source>
        <dbReference type="EMBL" id="AOZ72084.1"/>
    </source>
</evidence>
<evidence type="ECO:0000313" key="3">
    <source>
        <dbReference type="Proteomes" id="UP000176288"/>
    </source>
</evidence>
<feature type="transmembrane region" description="Helical" evidence="1">
    <location>
        <begin position="53"/>
        <end position="69"/>
    </location>
</feature>
<accession>A0A1D9MIH4</accession>
<dbReference type="EMBL" id="CP017812">
    <property type="protein sequence ID" value="AOZ72084.1"/>
    <property type="molecule type" value="Genomic_DNA"/>
</dbReference>
<protein>
    <submittedName>
        <fullName evidence="2">Uncharacterized protein</fullName>
    </submittedName>
</protein>
<dbReference type="KEGG" id="avu:BK816_01220"/>